<reference evidence="2" key="1">
    <citation type="journal article" date="2013" name="Nat. Genet.">
        <title>The duck genome and transcriptome provide insight into an avian influenza virus reservoir species.</title>
        <authorList>
            <person name="Huang Y."/>
            <person name="Li Y."/>
            <person name="Burt D.W."/>
            <person name="Chen H."/>
            <person name="Zhang Y."/>
            <person name="Qian W."/>
            <person name="Kim H."/>
            <person name="Gan S."/>
            <person name="Zhao Y."/>
            <person name="Li J."/>
            <person name="Yi K."/>
            <person name="Feng H."/>
            <person name="Zhu P."/>
            <person name="Li B."/>
            <person name="Liu Q."/>
            <person name="Fairley S."/>
            <person name="Magor K.E."/>
            <person name="Du Z."/>
            <person name="Hu X."/>
            <person name="Goodman L."/>
            <person name="Tafer H."/>
            <person name="Vignal A."/>
            <person name="Lee T."/>
            <person name="Kim K.W."/>
            <person name="Sheng Z."/>
            <person name="An Y."/>
            <person name="Searle S."/>
            <person name="Herrero J."/>
            <person name="Groenen M.A."/>
            <person name="Crooijmans R.P."/>
            <person name="Faraut T."/>
            <person name="Cai Q."/>
            <person name="Webster R.G."/>
            <person name="Aldridge J.R."/>
            <person name="Warren W.C."/>
            <person name="Bartschat S."/>
            <person name="Kehr S."/>
            <person name="Marz M."/>
            <person name="Stadler P.F."/>
            <person name="Smith J."/>
            <person name="Kraus R.H."/>
            <person name="Zhao Y."/>
            <person name="Ren L."/>
            <person name="Fei J."/>
            <person name="Morisson M."/>
            <person name="Kaiser P."/>
            <person name="Griffin D.K."/>
            <person name="Rao M."/>
            <person name="Pitel F."/>
            <person name="Wang J."/>
            <person name="Li N."/>
        </authorList>
    </citation>
    <scope>NUCLEOTIDE SEQUENCE [LARGE SCALE GENOMIC DNA]</scope>
</reference>
<keyword evidence="2" id="KW-1185">Reference proteome</keyword>
<sequence>MDGKSRAHLGRALRGLALNIFSIKSATELLAKSLAARIKHLVLSGTAAQREPSFQQAAAFVWLFMRQPLSEPFGNTIMIARGKQTHQNKCK</sequence>
<gene>
    <name evidence="1" type="ORF">Anapl_05952</name>
</gene>
<dbReference type="EMBL" id="KB742664">
    <property type="protein sequence ID" value="EOB05763.1"/>
    <property type="molecule type" value="Genomic_DNA"/>
</dbReference>
<evidence type="ECO:0000313" key="2">
    <source>
        <dbReference type="Proteomes" id="UP000296049"/>
    </source>
</evidence>
<dbReference type="Proteomes" id="UP000296049">
    <property type="component" value="Unassembled WGS sequence"/>
</dbReference>
<organism evidence="1 2">
    <name type="scientific">Anas platyrhynchos</name>
    <name type="common">Mallard</name>
    <name type="synonym">Anas boschas</name>
    <dbReference type="NCBI Taxonomy" id="8839"/>
    <lineage>
        <taxon>Eukaryota</taxon>
        <taxon>Metazoa</taxon>
        <taxon>Chordata</taxon>
        <taxon>Craniata</taxon>
        <taxon>Vertebrata</taxon>
        <taxon>Euteleostomi</taxon>
        <taxon>Archelosauria</taxon>
        <taxon>Archosauria</taxon>
        <taxon>Dinosauria</taxon>
        <taxon>Saurischia</taxon>
        <taxon>Theropoda</taxon>
        <taxon>Coelurosauria</taxon>
        <taxon>Aves</taxon>
        <taxon>Neognathae</taxon>
        <taxon>Galloanserae</taxon>
        <taxon>Anseriformes</taxon>
        <taxon>Anatidae</taxon>
        <taxon>Anatinae</taxon>
        <taxon>Anas</taxon>
    </lineage>
</organism>
<evidence type="ECO:0000313" key="1">
    <source>
        <dbReference type="EMBL" id="EOB05763.1"/>
    </source>
</evidence>
<proteinExistence type="predicted"/>
<name>R0LZ77_ANAPL</name>
<dbReference type="AlphaFoldDB" id="R0LZ77"/>
<protein>
    <submittedName>
        <fullName evidence="1">Uncharacterized protein</fullName>
    </submittedName>
</protein>
<accession>R0LZ77</accession>